<accession>A0ABQ8GUG0</accession>
<sequence>MVSQQTIRRIILTGAVTAITVTGALYGAGLKTQQEYQQVWLSEGSRELAPAFRICSVPALAAFATSSEAPAVVIARGTNRKSQARKTVYELPIEERIAGLETKRARLVSQKHELERKIAEIESRRAASPKAQTTD</sequence>
<dbReference type="EMBL" id="JAGTJR010000001">
    <property type="protein sequence ID" value="KAH7064897.1"/>
    <property type="molecule type" value="Genomic_DNA"/>
</dbReference>
<evidence type="ECO:0000313" key="3">
    <source>
        <dbReference type="Proteomes" id="UP000774617"/>
    </source>
</evidence>
<evidence type="ECO:0000256" key="1">
    <source>
        <dbReference type="SAM" id="Coils"/>
    </source>
</evidence>
<reference evidence="2 3" key="1">
    <citation type="journal article" date="2021" name="Nat. Commun.">
        <title>Genetic determinants of endophytism in the Arabidopsis root mycobiome.</title>
        <authorList>
            <person name="Mesny F."/>
            <person name="Miyauchi S."/>
            <person name="Thiergart T."/>
            <person name="Pickel B."/>
            <person name="Atanasova L."/>
            <person name="Karlsson M."/>
            <person name="Huettel B."/>
            <person name="Barry K.W."/>
            <person name="Haridas S."/>
            <person name="Chen C."/>
            <person name="Bauer D."/>
            <person name="Andreopoulos W."/>
            <person name="Pangilinan J."/>
            <person name="LaButti K."/>
            <person name="Riley R."/>
            <person name="Lipzen A."/>
            <person name="Clum A."/>
            <person name="Drula E."/>
            <person name="Henrissat B."/>
            <person name="Kohler A."/>
            <person name="Grigoriev I.V."/>
            <person name="Martin F.M."/>
            <person name="Hacquard S."/>
        </authorList>
    </citation>
    <scope>NUCLEOTIDE SEQUENCE [LARGE SCALE GENOMIC DNA]</scope>
    <source>
        <strain evidence="2 3">MPI-SDFR-AT-0080</strain>
    </source>
</reference>
<gene>
    <name evidence="2" type="ORF">B0J12DRAFT_16420</name>
</gene>
<keyword evidence="1" id="KW-0175">Coiled coil</keyword>
<feature type="coiled-coil region" evidence="1">
    <location>
        <begin position="97"/>
        <end position="124"/>
    </location>
</feature>
<evidence type="ECO:0000313" key="2">
    <source>
        <dbReference type="EMBL" id="KAH7064897.1"/>
    </source>
</evidence>
<proteinExistence type="predicted"/>
<organism evidence="2 3">
    <name type="scientific">Macrophomina phaseolina</name>
    <dbReference type="NCBI Taxonomy" id="35725"/>
    <lineage>
        <taxon>Eukaryota</taxon>
        <taxon>Fungi</taxon>
        <taxon>Dikarya</taxon>
        <taxon>Ascomycota</taxon>
        <taxon>Pezizomycotina</taxon>
        <taxon>Dothideomycetes</taxon>
        <taxon>Dothideomycetes incertae sedis</taxon>
        <taxon>Botryosphaeriales</taxon>
        <taxon>Botryosphaeriaceae</taxon>
        <taxon>Macrophomina</taxon>
    </lineage>
</organism>
<dbReference type="Proteomes" id="UP000774617">
    <property type="component" value="Unassembled WGS sequence"/>
</dbReference>
<comment type="caution">
    <text evidence="2">The sequence shown here is derived from an EMBL/GenBank/DDBJ whole genome shotgun (WGS) entry which is preliminary data.</text>
</comment>
<name>A0ABQ8GUG0_9PEZI</name>
<protein>
    <submittedName>
        <fullName evidence="2">Uncharacterized protein</fullName>
    </submittedName>
</protein>
<keyword evidence="3" id="KW-1185">Reference proteome</keyword>